<evidence type="ECO:0000313" key="3">
    <source>
        <dbReference type="EMBL" id="EEW25604.1"/>
    </source>
</evidence>
<dbReference type="AlphaFoldDB" id="C8RZZ5"/>
<feature type="compositionally biased region" description="Basic and acidic residues" evidence="1">
    <location>
        <begin position="137"/>
        <end position="146"/>
    </location>
</feature>
<dbReference type="RefSeq" id="WP_008029384.1">
    <property type="nucleotide sequence ID" value="NZ_ACYY01000007.1"/>
</dbReference>
<dbReference type="OrthoDB" id="7876375at2"/>
<dbReference type="Proteomes" id="UP000010121">
    <property type="component" value="Unassembled WGS sequence"/>
</dbReference>
<gene>
    <name evidence="3" type="ORF">Rsw2DRAFT_1373</name>
</gene>
<dbReference type="STRING" id="371731.Rsw2DRAFT_1373"/>
<organism evidence="3 4">
    <name type="scientific">Rhodobacter ferrooxidans</name>
    <dbReference type="NCBI Taxonomy" id="371731"/>
    <lineage>
        <taxon>Bacteria</taxon>
        <taxon>Pseudomonadati</taxon>
        <taxon>Pseudomonadota</taxon>
        <taxon>Alphaproteobacteria</taxon>
        <taxon>Rhodobacterales</taxon>
        <taxon>Rhodobacter group</taxon>
        <taxon>Rhodobacter</taxon>
    </lineage>
</organism>
<evidence type="ECO:0000259" key="2">
    <source>
        <dbReference type="Pfam" id="PF20056"/>
    </source>
</evidence>
<proteinExistence type="predicted"/>
<sequence>MPNTRPPTPEGYQGQIELMALEMGVDLEVSVAKDIVSLGAVERMMRHCAACSDHKSCTAFLVAQHGQIEAPPSFCVDRKLILFLHDLMPKPVVVHMPEAEEAEAEADSADMPLVEAADAGLPDADDADADAPAAPDSEGHQVDRIVPEAAPSTAPAPRLHLSF</sequence>
<evidence type="ECO:0000256" key="1">
    <source>
        <dbReference type="SAM" id="MobiDB-lite"/>
    </source>
</evidence>
<feature type="region of interest" description="Disordered" evidence="1">
    <location>
        <begin position="117"/>
        <end position="163"/>
    </location>
</feature>
<protein>
    <recommendedName>
        <fullName evidence="2">DUF6455 domain-containing protein</fullName>
    </recommendedName>
</protein>
<dbReference type="EMBL" id="ACYY01000007">
    <property type="protein sequence ID" value="EEW25604.1"/>
    <property type="molecule type" value="Genomic_DNA"/>
</dbReference>
<dbReference type="Pfam" id="PF20056">
    <property type="entry name" value="DUF6455"/>
    <property type="match status" value="1"/>
</dbReference>
<name>C8RZZ5_9RHOB</name>
<dbReference type="InterPro" id="IPR045601">
    <property type="entry name" value="DUF6455"/>
</dbReference>
<accession>C8RZZ5</accession>
<evidence type="ECO:0000313" key="4">
    <source>
        <dbReference type="Proteomes" id="UP000010121"/>
    </source>
</evidence>
<comment type="caution">
    <text evidence="3">The sequence shown here is derived from an EMBL/GenBank/DDBJ whole genome shotgun (WGS) entry which is preliminary data.</text>
</comment>
<reference evidence="3 4" key="1">
    <citation type="submission" date="2009-08" db="EMBL/GenBank/DDBJ databases">
        <title>The draft genome of Rhodobacter sp. SW2.</title>
        <authorList>
            <consortium name="US DOE Joint Genome Institute (JGI-PGF)"/>
            <person name="Lucas S."/>
            <person name="Copeland A."/>
            <person name="Lapidus A."/>
            <person name="Glavina del Rio T."/>
            <person name="Tice H."/>
            <person name="Bruce D."/>
            <person name="Goodwin L."/>
            <person name="Pitluck S."/>
            <person name="Larimer F."/>
            <person name="Land M.L."/>
            <person name="Hauser L."/>
            <person name="Emerson D."/>
        </authorList>
    </citation>
    <scope>NUCLEOTIDE SEQUENCE [LARGE SCALE GENOMIC DNA]</scope>
    <source>
        <strain evidence="3 4">SW2</strain>
    </source>
</reference>
<keyword evidence="4" id="KW-1185">Reference proteome</keyword>
<feature type="domain" description="DUF6455" evidence="2">
    <location>
        <begin position="16"/>
        <end position="81"/>
    </location>
</feature>